<protein>
    <recommendedName>
        <fullName evidence="4">Superfamily III holin-X</fullName>
    </recommendedName>
</protein>
<reference evidence="3" key="1">
    <citation type="journal article" date="2019" name="Int. J. Syst. Evol. Microbiol.">
        <title>The Global Catalogue of Microorganisms (GCM) 10K type strain sequencing project: providing services to taxonomists for standard genome sequencing and annotation.</title>
        <authorList>
            <consortium name="The Broad Institute Genomics Platform"/>
            <consortium name="The Broad Institute Genome Sequencing Center for Infectious Disease"/>
            <person name="Wu L."/>
            <person name="Ma J."/>
        </authorList>
    </citation>
    <scope>NUCLEOTIDE SEQUENCE [LARGE SCALE GENOMIC DNA]</scope>
    <source>
        <strain evidence="3">JCM 17983</strain>
    </source>
</reference>
<proteinExistence type="predicted"/>
<dbReference type="EMBL" id="BAABHQ010000016">
    <property type="protein sequence ID" value="GAA4888071.1"/>
    <property type="molecule type" value="Genomic_DNA"/>
</dbReference>
<gene>
    <name evidence="2" type="ORF">GCM10023203_46330</name>
</gene>
<evidence type="ECO:0000313" key="2">
    <source>
        <dbReference type="EMBL" id="GAA4888071.1"/>
    </source>
</evidence>
<keyword evidence="1" id="KW-0812">Transmembrane</keyword>
<organism evidence="2 3">
    <name type="scientific">Actinomycetospora straminea</name>
    <dbReference type="NCBI Taxonomy" id="663607"/>
    <lineage>
        <taxon>Bacteria</taxon>
        <taxon>Bacillati</taxon>
        <taxon>Actinomycetota</taxon>
        <taxon>Actinomycetes</taxon>
        <taxon>Pseudonocardiales</taxon>
        <taxon>Pseudonocardiaceae</taxon>
        <taxon>Actinomycetospora</taxon>
    </lineage>
</organism>
<keyword evidence="3" id="KW-1185">Reference proteome</keyword>
<comment type="caution">
    <text evidence="2">The sequence shown here is derived from an EMBL/GenBank/DDBJ whole genome shotgun (WGS) entry which is preliminary data.</text>
</comment>
<evidence type="ECO:0008006" key="4">
    <source>
        <dbReference type="Google" id="ProtNLM"/>
    </source>
</evidence>
<dbReference type="Proteomes" id="UP001500457">
    <property type="component" value="Unassembled WGS sequence"/>
</dbReference>
<sequence>MATPDRPQPPATPNAPSPVPDANARWRYGLIVVVVAIAAIVLIFLIAALRYPTASDGVALVSSVATAISTLAAAYFGIQVGSAGKEQAEQKKDEAKDVAIALAADAPPNSEVAKTLVRRHAFGDDPGAPGA</sequence>
<name>A0ABP9EV03_9PSEU</name>
<feature type="transmembrane region" description="Helical" evidence="1">
    <location>
        <begin position="57"/>
        <end position="78"/>
    </location>
</feature>
<keyword evidence="1" id="KW-0472">Membrane</keyword>
<keyword evidence="1" id="KW-1133">Transmembrane helix</keyword>
<accession>A0ABP9EV03</accession>
<evidence type="ECO:0000313" key="3">
    <source>
        <dbReference type="Proteomes" id="UP001500457"/>
    </source>
</evidence>
<feature type="transmembrane region" description="Helical" evidence="1">
    <location>
        <begin position="28"/>
        <end position="51"/>
    </location>
</feature>
<dbReference type="RefSeq" id="WP_274231588.1">
    <property type="nucleotide sequence ID" value="NZ_BAABHQ010000016.1"/>
</dbReference>
<evidence type="ECO:0000256" key="1">
    <source>
        <dbReference type="SAM" id="Phobius"/>
    </source>
</evidence>